<feature type="non-terminal residue" evidence="2">
    <location>
        <position position="41"/>
    </location>
</feature>
<dbReference type="AlphaFoldDB" id="A0A9K3DD63"/>
<dbReference type="EMBL" id="BDIP01011096">
    <property type="protein sequence ID" value="GIQ92987.1"/>
    <property type="molecule type" value="Genomic_DNA"/>
</dbReference>
<keyword evidence="1" id="KW-1133">Transmembrane helix</keyword>
<protein>
    <submittedName>
        <fullName evidence="2">Uncharacterized protein</fullName>
    </submittedName>
</protein>
<evidence type="ECO:0000313" key="2">
    <source>
        <dbReference type="EMBL" id="GIQ92987.1"/>
    </source>
</evidence>
<feature type="transmembrane region" description="Helical" evidence="1">
    <location>
        <begin position="6"/>
        <end position="23"/>
    </location>
</feature>
<keyword evidence="1" id="KW-0812">Transmembrane</keyword>
<keyword evidence="3" id="KW-1185">Reference proteome</keyword>
<accession>A0A9K3DD63</accession>
<reference evidence="2 3" key="1">
    <citation type="journal article" date="2018" name="PLoS ONE">
        <title>The draft genome of Kipferlia bialata reveals reductive genome evolution in fornicate parasites.</title>
        <authorList>
            <person name="Tanifuji G."/>
            <person name="Takabayashi S."/>
            <person name="Kume K."/>
            <person name="Takagi M."/>
            <person name="Nakayama T."/>
            <person name="Kamikawa R."/>
            <person name="Inagaki Y."/>
            <person name="Hashimoto T."/>
        </authorList>
    </citation>
    <scope>NUCLEOTIDE SEQUENCE [LARGE SCALE GENOMIC DNA]</scope>
    <source>
        <strain evidence="2">NY0173</strain>
    </source>
</reference>
<organism evidence="2 3">
    <name type="scientific">Kipferlia bialata</name>
    <dbReference type="NCBI Taxonomy" id="797122"/>
    <lineage>
        <taxon>Eukaryota</taxon>
        <taxon>Metamonada</taxon>
        <taxon>Carpediemonas-like organisms</taxon>
        <taxon>Kipferlia</taxon>
    </lineage>
</organism>
<name>A0A9K3DD63_9EUKA</name>
<gene>
    <name evidence="2" type="ORF">KIPB_017103</name>
</gene>
<evidence type="ECO:0000256" key="1">
    <source>
        <dbReference type="SAM" id="Phobius"/>
    </source>
</evidence>
<evidence type="ECO:0000313" key="3">
    <source>
        <dbReference type="Proteomes" id="UP000265618"/>
    </source>
</evidence>
<keyword evidence="1" id="KW-0472">Membrane</keyword>
<dbReference type="Proteomes" id="UP000265618">
    <property type="component" value="Unassembled WGS sequence"/>
</dbReference>
<proteinExistence type="predicted"/>
<sequence length="41" mass="4474">SGGYAIGCTVGFFVTLCLATVFISRTPKLSFDYVISINLWI</sequence>
<comment type="caution">
    <text evidence="2">The sequence shown here is derived from an EMBL/GenBank/DDBJ whole genome shotgun (WGS) entry which is preliminary data.</text>
</comment>